<sequence length="765" mass="82551">MPNKVALIVCWVILVVAAAVGIGLGVDWGSEAIVPAASASSKAVDTANGTTLTVEPPSIAVGGRPTFLPTNEPFSQPTSVPTDEPSASPSDMPSSLAPTTLPGATPLIVGNSTQVSISLRSFTDEGGSTVRSKFTYSIEEPGASYVSIHFASFDFSKECSMEISDADGVLVAEYTLQGRRNLGSFWARHVEGDTLSLLVFCLLGAGENKVDFEIDEVVTGLPDELIVEDILDDSANRPSIGDGALNTTRYLRAQDLFPIQNHREMARCGRDDSTNAKCYMDSHPTEYDLGKAISRLKIAGRGTCTGWLVGPNNLLMTNHHCIRGVDDMEKTDFQFMAEGASCNVGKGSTAGYDVYDGIEIVNFSYQKDYALIRLDGDPASKYGYLDIDDRVATVGETIFIPGHPAGRAKQFSIMDTQSNSGASDGRCAILDVGGDSCGYSTRYNSIQYTCDTLGGSSGSPVISVDTGKVLGLHHCGAIANTNCRDGNLAVPMEGPGIFQEIKEFLEAPIPKTPFPSTSPPTTSPPTLQPSFLPTTSGTAPPTVEVTSRCFAPKMKIEIQLDNYAAETRWELWQTDPPRMITGGGGYENNALVEEEHCLADDGLHYLRFFDDFGDGFCCGKGNGYYKIWYQGFQIYHNNGAIGNFTELEISPDQVCLDVLMHLTLQTDRYPVETTWELLDDSSGLVLASGGPYFERYQWVEESICGTSFGSYTFTIRDSFKDGLSAGGSFTLTRDNEVKIESDGVFERFVSYSIPSLGPAEIINQG</sequence>
<dbReference type="InterPro" id="IPR043504">
    <property type="entry name" value="Peptidase_S1_PA_chymotrypsin"/>
</dbReference>
<evidence type="ECO:0008006" key="6">
    <source>
        <dbReference type="Google" id="ProtNLM"/>
    </source>
</evidence>
<evidence type="ECO:0000256" key="3">
    <source>
        <dbReference type="SAM" id="SignalP"/>
    </source>
</evidence>
<dbReference type="PANTHER" id="PTHR36234:SF5">
    <property type="entry name" value="LYSYL ENDOPEPTIDASE"/>
    <property type="match status" value="1"/>
</dbReference>
<protein>
    <recommendedName>
        <fullName evidence="6">Serine protease</fullName>
    </recommendedName>
</protein>
<keyword evidence="1" id="KW-0843">Virulence</keyword>
<name>A0AAD2G717_9STRA</name>
<evidence type="ECO:0000256" key="1">
    <source>
        <dbReference type="ARBA" id="ARBA00023026"/>
    </source>
</evidence>
<dbReference type="Proteomes" id="UP001295423">
    <property type="component" value="Unassembled WGS sequence"/>
</dbReference>
<accession>A0AAD2G717</accession>
<feature type="compositionally biased region" description="Polar residues" evidence="2">
    <location>
        <begin position="68"/>
        <end position="97"/>
    </location>
</feature>
<dbReference type="SUPFAM" id="SSF50494">
    <property type="entry name" value="Trypsin-like serine proteases"/>
    <property type="match status" value="1"/>
</dbReference>
<dbReference type="PANTHER" id="PTHR36234">
    <property type="entry name" value="LYSYL ENDOPEPTIDASE"/>
    <property type="match status" value="1"/>
</dbReference>
<dbReference type="Pfam" id="PF13365">
    <property type="entry name" value="Trypsin_2"/>
    <property type="match status" value="1"/>
</dbReference>
<comment type="caution">
    <text evidence="4">The sequence shown here is derived from an EMBL/GenBank/DDBJ whole genome shotgun (WGS) entry which is preliminary data.</text>
</comment>
<gene>
    <name evidence="4" type="ORF">CYCCA115_LOCUS19470</name>
</gene>
<evidence type="ECO:0000256" key="2">
    <source>
        <dbReference type="SAM" id="MobiDB-lite"/>
    </source>
</evidence>
<dbReference type="EMBL" id="CAKOGP040002092">
    <property type="protein sequence ID" value="CAJ1961986.1"/>
    <property type="molecule type" value="Genomic_DNA"/>
</dbReference>
<dbReference type="InterPro" id="IPR009003">
    <property type="entry name" value="Peptidase_S1_PA"/>
</dbReference>
<organism evidence="4 5">
    <name type="scientific">Cylindrotheca closterium</name>
    <dbReference type="NCBI Taxonomy" id="2856"/>
    <lineage>
        <taxon>Eukaryota</taxon>
        <taxon>Sar</taxon>
        <taxon>Stramenopiles</taxon>
        <taxon>Ochrophyta</taxon>
        <taxon>Bacillariophyta</taxon>
        <taxon>Bacillariophyceae</taxon>
        <taxon>Bacillariophycidae</taxon>
        <taxon>Bacillariales</taxon>
        <taxon>Bacillariaceae</taxon>
        <taxon>Cylindrotheca</taxon>
    </lineage>
</organism>
<feature type="chain" id="PRO_5042286540" description="Serine protease" evidence="3">
    <location>
        <begin position="19"/>
        <end position="765"/>
    </location>
</feature>
<keyword evidence="5" id="KW-1185">Reference proteome</keyword>
<keyword evidence="3" id="KW-0732">Signal</keyword>
<evidence type="ECO:0000313" key="5">
    <source>
        <dbReference type="Proteomes" id="UP001295423"/>
    </source>
</evidence>
<reference evidence="4" key="1">
    <citation type="submission" date="2023-08" db="EMBL/GenBank/DDBJ databases">
        <authorList>
            <person name="Audoor S."/>
            <person name="Bilcke G."/>
        </authorList>
    </citation>
    <scope>NUCLEOTIDE SEQUENCE</scope>
</reference>
<dbReference type="Gene3D" id="2.40.10.10">
    <property type="entry name" value="Trypsin-like serine proteases"/>
    <property type="match status" value="2"/>
</dbReference>
<proteinExistence type="predicted"/>
<feature type="region of interest" description="Disordered" evidence="2">
    <location>
        <begin position="54"/>
        <end position="97"/>
    </location>
</feature>
<dbReference type="AlphaFoldDB" id="A0AAD2G717"/>
<feature type="signal peptide" evidence="3">
    <location>
        <begin position="1"/>
        <end position="18"/>
    </location>
</feature>
<evidence type="ECO:0000313" key="4">
    <source>
        <dbReference type="EMBL" id="CAJ1961986.1"/>
    </source>
</evidence>